<dbReference type="AlphaFoldDB" id="U5QL80"/>
<dbReference type="EMBL" id="CP003587">
    <property type="protein sequence ID" value="AGY59643.1"/>
    <property type="molecule type" value="Genomic_DNA"/>
</dbReference>
<protein>
    <submittedName>
        <fullName evidence="1">Uncharacterized protein</fullName>
    </submittedName>
</protein>
<dbReference type="OrthoDB" id="424745at2"/>
<proteinExistence type="predicted"/>
<dbReference type="HOGENOM" id="CLU_2130915_0_0_3"/>
<organism evidence="1 2">
    <name type="scientific">Gloeobacter kilaueensis (strain ATCC BAA-2537 / CCAP 1431/1 / ULC 316 / JS1)</name>
    <dbReference type="NCBI Taxonomy" id="1183438"/>
    <lineage>
        <taxon>Bacteria</taxon>
        <taxon>Bacillati</taxon>
        <taxon>Cyanobacteriota</taxon>
        <taxon>Cyanophyceae</taxon>
        <taxon>Gloeobacterales</taxon>
        <taxon>Gloeobacteraceae</taxon>
        <taxon>Gloeobacter</taxon>
    </lineage>
</organism>
<keyword evidence="2" id="KW-1185">Reference proteome</keyword>
<name>U5QL80_GLOK1</name>
<dbReference type="eggNOG" id="ENOG5032RPJ">
    <property type="taxonomic scope" value="Bacteria"/>
</dbReference>
<dbReference type="Proteomes" id="UP000017396">
    <property type="component" value="Chromosome"/>
</dbReference>
<reference evidence="1 2" key="1">
    <citation type="journal article" date="2013" name="PLoS ONE">
        <title>Cultivation and Complete Genome Sequencing of Gloeobacter kilaueensis sp. nov., from a Lava Cave in Kilauea Caldera, Hawai'i.</title>
        <authorList>
            <person name="Saw J.H."/>
            <person name="Schatz M."/>
            <person name="Brown M.V."/>
            <person name="Kunkel D.D."/>
            <person name="Foster J.S."/>
            <person name="Shick H."/>
            <person name="Christensen S."/>
            <person name="Hou S."/>
            <person name="Wan X."/>
            <person name="Donachie S.P."/>
        </authorList>
    </citation>
    <scope>NUCLEOTIDE SEQUENCE [LARGE SCALE GENOMIC DNA]</scope>
    <source>
        <strain evidence="2">JS</strain>
    </source>
</reference>
<accession>U5QL80</accession>
<gene>
    <name evidence="1" type="ORF">GKIL_3397</name>
</gene>
<evidence type="ECO:0000313" key="1">
    <source>
        <dbReference type="EMBL" id="AGY59643.1"/>
    </source>
</evidence>
<dbReference type="STRING" id="1183438.GKIL_3397"/>
<dbReference type="RefSeq" id="WP_023174934.1">
    <property type="nucleotide sequence ID" value="NC_022600.1"/>
</dbReference>
<evidence type="ECO:0000313" key="2">
    <source>
        <dbReference type="Proteomes" id="UP000017396"/>
    </source>
</evidence>
<dbReference type="KEGG" id="glj:GKIL_3397"/>
<sequence>MKYFFLTEGWKIARVWDTSGIWNEQVQRRKPGIERIEMGIVENGEAFWLYRVEEAVVMVEVKPFPSDGSAKGFGQVVLKRLIDAQEVLDRLCTAEALFNSTTAIPPLTLPGEANIRVP</sequence>